<reference evidence="12 13" key="1">
    <citation type="submission" date="2021-04" db="EMBL/GenBank/DDBJ databases">
        <authorList>
            <person name="Bliznina A."/>
        </authorList>
    </citation>
    <scope>NUCLEOTIDE SEQUENCE [LARGE SCALE GENOMIC DNA]</scope>
</reference>
<proteinExistence type="predicted"/>
<evidence type="ECO:0000256" key="7">
    <source>
        <dbReference type="PROSITE-ProRule" id="PRU00091"/>
    </source>
</evidence>
<feature type="coiled-coil region" evidence="8">
    <location>
        <begin position="37"/>
        <end position="71"/>
    </location>
</feature>
<feature type="domain" description="FYVE-type" evidence="11">
    <location>
        <begin position="411"/>
        <end position="481"/>
    </location>
</feature>
<dbReference type="InterPro" id="IPR000219">
    <property type="entry name" value="DH_dom"/>
</dbReference>
<feature type="region of interest" description="Disordered" evidence="9">
    <location>
        <begin position="1"/>
        <end position="20"/>
    </location>
</feature>
<sequence length="772" mass="88169">MGMRRRETIGTSAPSTENVKRNRHPAELVFRELITTEETYVQRLNAYREVRQRLEQRLRHLKSDVKRQVEQALDPPGLEAIMRLHRDEILPQLKRRYNMNGELCFGDIFSSKFIAPFFKIYAEFLSQKELIDMEIHKLRKNTLIGPHVNSIEQRDIPELLNGLKIGLNVLLLEPVQRIPRYELLLRDYIKRLDKDHVDLPAAIEAEKLVQEANVSNNKKKAMAEKRGYLAKLAKDISGLGPLVDGRRNLIYHESTYKLKQKSYTPKRADILILNDVVVICAERNISKGMEVKAKLPLETLYVEKLDMPVQVGKNSNDYRNVKGLRLSSIKETVDLVECPLKDHSGHLSSTRSSVEKIYSILISVIRELQESLLTLKRGDDHPVLELPENDDEPVKFPPIRLGSRAPRLMRESDVSACMMCTRGNRSRGFSSGSSLIHCRICGRLVCSSCLVTGHAPLQVDFLDVKDSKDLHVCKLCIRNSEDNSVDSHFSHYPMHFDDYWRQISGSAQGYLKVLIPEKGIFGSDDTENLFEADLNSSFTFDRLVADNQRQWLLSNGHLRIRLLLEEDHLRDDWVTAFRFAIQMAGDAFPGKTAPSQHALPHDRILLRDGTKSTRQSLDRSREARSNREKRVRSLQPTDLYKYTKDQISGPLSAFFQSSNTSSQLHQAPPRASRISRSHSLRSSTKTDLISDPMSIPDHFVHGSPHSSPVKAHLSHLNPSLSHKVSTGSLDDIYLCKKTEQAAPDSFKRNEKERFSARFKLGSRLKNLVRTNK</sequence>
<dbReference type="PROSITE" id="PS50010">
    <property type="entry name" value="DH_2"/>
    <property type="match status" value="1"/>
</dbReference>
<dbReference type="PANTHER" id="PTHR12673">
    <property type="entry name" value="FACIOGENITAL DYSPLASIA PROTEIN"/>
    <property type="match status" value="1"/>
</dbReference>
<feature type="region of interest" description="Disordered" evidence="9">
    <location>
        <begin position="590"/>
        <end position="636"/>
    </location>
</feature>
<dbReference type="Proteomes" id="UP001158576">
    <property type="component" value="Chromosome XSR"/>
</dbReference>
<dbReference type="PANTHER" id="PTHR12673:SF241">
    <property type="entry name" value="DH DOMAIN-CONTAINING PROTEIN"/>
    <property type="match status" value="1"/>
</dbReference>
<dbReference type="InterPro" id="IPR011011">
    <property type="entry name" value="Znf_FYVE_PHD"/>
</dbReference>
<dbReference type="InterPro" id="IPR013083">
    <property type="entry name" value="Znf_RING/FYVE/PHD"/>
</dbReference>
<gene>
    <name evidence="12" type="ORF">OKIOD_LOCUS5407</name>
</gene>
<accession>A0ABN7S858</accession>
<evidence type="ECO:0000256" key="5">
    <source>
        <dbReference type="ARBA" id="ARBA00022771"/>
    </source>
</evidence>
<dbReference type="EMBL" id="OU015569">
    <property type="protein sequence ID" value="CAG5094766.1"/>
    <property type="molecule type" value="Genomic_DNA"/>
</dbReference>
<evidence type="ECO:0000256" key="6">
    <source>
        <dbReference type="ARBA" id="ARBA00022833"/>
    </source>
</evidence>
<keyword evidence="4" id="KW-0479">Metal-binding</keyword>
<evidence type="ECO:0000313" key="13">
    <source>
        <dbReference type="Proteomes" id="UP001158576"/>
    </source>
</evidence>
<dbReference type="SUPFAM" id="SSF48065">
    <property type="entry name" value="DBL homology domain (DH-domain)"/>
    <property type="match status" value="1"/>
</dbReference>
<feature type="compositionally biased region" description="Basic and acidic residues" evidence="9">
    <location>
        <begin position="599"/>
        <end position="628"/>
    </location>
</feature>
<name>A0ABN7S858_OIKDI</name>
<evidence type="ECO:0000256" key="8">
    <source>
        <dbReference type="SAM" id="Coils"/>
    </source>
</evidence>
<dbReference type="PROSITE" id="PS50178">
    <property type="entry name" value="ZF_FYVE"/>
    <property type="match status" value="1"/>
</dbReference>
<protein>
    <submittedName>
        <fullName evidence="12">Oidioi.mRNA.OKI2018_I69.XSR.g13849.t3.cds</fullName>
    </submittedName>
</protein>
<evidence type="ECO:0000313" key="12">
    <source>
        <dbReference type="EMBL" id="CAG5094766.1"/>
    </source>
</evidence>
<feature type="domain" description="DH" evidence="10">
    <location>
        <begin position="25"/>
        <end position="219"/>
    </location>
</feature>
<comment type="subcellular location">
    <subcellularLocation>
        <location evidence="1">Cytoplasm</location>
    </subcellularLocation>
</comment>
<evidence type="ECO:0000256" key="3">
    <source>
        <dbReference type="ARBA" id="ARBA00022658"/>
    </source>
</evidence>
<dbReference type="Pfam" id="PF01363">
    <property type="entry name" value="FYVE"/>
    <property type="match status" value="1"/>
</dbReference>
<dbReference type="SUPFAM" id="SSF57903">
    <property type="entry name" value="FYVE/PHD zinc finger"/>
    <property type="match status" value="1"/>
</dbReference>
<dbReference type="Gene3D" id="1.20.900.10">
    <property type="entry name" value="Dbl homology (DH) domain"/>
    <property type="match status" value="1"/>
</dbReference>
<evidence type="ECO:0000256" key="1">
    <source>
        <dbReference type="ARBA" id="ARBA00004496"/>
    </source>
</evidence>
<keyword evidence="13" id="KW-1185">Reference proteome</keyword>
<evidence type="ECO:0000259" key="11">
    <source>
        <dbReference type="PROSITE" id="PS50178"/>
    </source>
</evidence>
<organism evidence="12 13">
    <name type="scientific">Oikopleura dioica</name>
    <name type="common">Tunicate</name>
    <dbReference type="NCBI Taxonomy" id="34765"/>
    <lineage>
        <taxon>Eukaryota</taxon>
        <taxon>Metazoa</taxon>
        <taxon>Chordata</taxon>
        <taxon>Tunicata</taxon>
        <taxon>Appendicularia</taxon>
        <taxon>Copelata</taxon>
        <taxon>Oikopleuridae</taxon>
        <taxon>Oikopleura</taxon>
    </lineage>
</organism>
<dbReference type="Gene3D" id="3.30.40.10">
    <property type="entry name" value="Zinc/RING finger domain, C3HC4 (zinc finger)"/>
    <property type="match status" value="1"/>
</dbReference>
<dbReference type="Pfam" id="PF00621">
    <property type="entry name" value="RhoGEF"/>
    <property type="match status" value="1"/>
</dbReference>
<dbReference type="SMART" id="SM00325">
    <property type="entry name" value="RhoGEF"/>
    <property type="match status" value="1"/>
</dbReference>
<keyword evidence="5 7" id="KW-0863">Zinc-finger</keyword>
<keyword evidence="8" id="KW-0175">Coiled coil</keyword>
<keyword evidence="2" id="KW-0963">Cytoplasm</keyword>
<keyword evidence="6" id="KW-0862">Zinc</keyword>
<evidence type="ECO:0000256" key="2">
    <source>
        <dbReference type="ARBA" id="ARBA00022490"/>
    </source>
</evidence>
<evidence type="ECO:0000256" key="9">
    <source>
        <dbReference type="SAM" id="MobiDB-lite"/>
    </source>
</evidence>
<dbReference type="InterPro" id="IPR051092">
    <property type="entry name" value="FYVE_RhoGEF_PH"/>
</dbReference>
<dbReference type="InterPro" id="IPR017455">
    <property type="entry name" value="Znf_FYVE-rel"/>
</dbReference>
<evidence type="ECO:0000256" key="4">
    <source>
        <dbReference type="ARBA" id="ARBA00022723"/>
    </source>
</evidence>
<dbReference type="InterPro" id="IPR035899">
    <property type="entry name" value="DBL_dom_sf"/>
</dbReference>
<evidence type="ECO:0000259" key="10">
    <source>
        <dbReference type="PROSITE" id="PS50010"/>
    </source>
</evidence>
<dbReference type="CDD" id="cd00065">
    <property type="entry name" value="FYVE_like_SF"/>
    <property type="match status" value="1"/>
</dbReference>
<keyword evidence="3" id="KW-0344">Guanine-nucleotide releasing factor</keyword>
<dbReference type="InterPro" id="IPR000306">
    <property type="entry name" value="Znf_FYVE"/>
</dbReference>
<feature type="region of interest" description="Disordered" evidence="9">
    <location>
        <begin position="658"/>
        <end position="690"/>
    </location>
</feature>